<dbReference type="PROSITE" id="PS00216">
    <property type="entry name" value="SUGAR_TRANSPORT_1"/>
    <property type="match status" value="1"/>
</dbReference>
<dbReference type="PROSITE" id="PS00217">
    <property type="entry name" value="SUGAR_TRANSPORT_2"/>
    <property type="match status" value="1"/>
</dbReference>
<dbReference type="InterPro" id="IPR005828">
    <property type="entry name" value="MFS_sugar_transport-like"/>
</dbReference>
<evidence type="ECO:0000256" key="1">
    <source>
        <dbReference type="ARBA" id="ARBA00004651"/>
    </source>
</evidence>
<proteinExistence type="inferred from homology"/>
<evidence type="ECO:0000313" key="15">
    <source>
        <dbReference type="EMBL" id="VCU51637.1"/>
    </source>
</evidence>
<keyword evidence="4 9" id="KW-0812">Transmembrane</keyword>
<reference evidence="15 19" key="6">
    <citation type="submission" date="2018-08" db="EMBL/GenBank/DDBJ databases">
        <authorList>
            <person name="Fokvardsen B D."/>
            <person name="Norman A."/>
        </authorList>
    </citation>
    <scope>NUCLEOTIDE SEQUENCE [LARGE SCALE GENOMIC DNA]</scope>
    <source>
        <strain evidence="15 19">DKC2</strain>
    </source>
</reference>
<dbReference type="SUPFAM" id="SSF103473">
    <property type="entry name" value="MFS general substrate transporter"/>
    <property type="match status" value="1"/>
</dbReference>
<protein>
    <submittedName>
        <fullName evidence="13">Galactose-proton symporter</fullName>
    </submittedName>
    <submittedName>
        <fullName evidence="12 14">MFS transporter</fullName>
    </submittedName>
    <submittedName>
        <fullName evidence="11 15">Sugar-transport integral membrane protein Sugi</fullName>
    </submittedName>
</protein>
<dbReference type="NCBIfam" id="TIGR00879">
    <property type="entry name" value="SP"/>
    <property type="match status" value="1"/>
</dbReference>
<dbReference type="PANTHER" id="PTHR48020:SF12">
    <property type="entry name" value="PROTON MYO-INOSITOL COTRANSPORTER"/>
    <property type="match status" value="1"/>
</dbReference>
<reference evidence="12 20" key="7">
    <citation type="submission" date="2021-03" db="EMBL/GenBank/DDBJ databases">
        <title>Whole Genome Sequencing of Mycobacterium tuberculosis clinical isolates from Arunachal Pradesh, India.</title>
        <authorList>
            <person name="Singh S."/>
            <person name="Mudliar S.R."/>
            <person name="Kulsum U."/>
            <person name="Rufai S.B."/>
            <person name="Singh P.K."/>
            <person name="Umpo M."/>
            <person name="Nyori M."/>
        </authorList>
    </citation>
    <scope>NUCLEOTIDE SEQUENCE [LARGE SCALE GENOMIC DNA]</scope>
    <source>
        <strain evidence="12 20">OMICS/BPL/0142/20/SP</strain>
    </source>
</reference>
<accession>A0A045IBL3</accession>
<feature type="transmembrane region" description="Helical" evidence="9">
    <location>
        <begin position="51"/>
        <end position="80"/>
    </location>
</feature>
<sequence>MTTLWQPHRNDYSPIPGRGVHARRGARRPRPRGGRAERPGTGQLTRSGRRALLVGLTAASVGVLYGYDLSAIAGALLSLSEEFELTTREQELLTTTAVLGQIAGALGGGILANAIGRKKSVVLIVAGYAVFALLGATSVSVPMLVVARLLLGVTIGLSVVVVPVYVAESAPAAVRGSLVTAYQLATLSGIVVGYLVGYLLAGSHGWRAMFGLAAAPATLLLPLLWRMPDTARWYLLKGRIADARSALRRIQPEADIDAELADMAAAVDERGGGIGEMVRRPYLRATLFVIALGFLVQITGINAIIYYSPRLFAAMGFAGYFAMLALPAMVQVAGLAAVCASLFLVDRLGRRPILLSGIATMITADAVLITVFANDSDGGTGLVLGFAGVLLFIIGFNFGFGSLVWVYAAESFPSRLRSMGSSLMLTSTLTANAIVAAFSLTMLRVLGGAGVFAVFGTFAVVAFVVVYRFAPETKGRKLEEIRHFWENGGRWPAERSPAADEP</sequence>
<feature type="transmembrane region" description="Helical" evidence="9">
    <location>
        <begin position="287"/>
        <end position="308"/>
    </location>
</feature>
<comment type="similarity">
    <text evidence="2 7">Belongs to the major facilitator superfamily. Sugar transporter (TC 2.A.1.1) family.</text>
</comment>
<feature type="transmembrane region" description="Helical" evidence="9">
    <location>
        <begin position="320"/>
        <end position="345"/>
    </location>
</feature>
<dbReference type="InterPro" id="IPR005829">
    <property type="entry name" value="Sugar_transporter_CS"/>
</dbReference>
<dbReference type="InterPro" id="IPR020846">
    <property type="entry name" value="MFS_dom"/>
</dbReference>
<dbReference type="EMBL" id="COPH01000049">
    <property type="protein sequence ID" value="CLX09971.1"/>
    <property type="molecule type" value="Genomic_DNA"/>
</dbReference>
<evidence type="ECO:0000256" key="7">
    <source>
        <dbReference type="RuleBase" id="RU003346"/>
    </source>
</evidence>
<evidence type="ECO:0000313" key="11">
    <source>
        <dbReference type="EMBL" id="CLX09971.1"/>
    </source>
</evidence>
<dbReference type="EMBL" id="JAGIZI010000048">
    <property type="protein sequence ID" value="MBP0685314.1"/>
    <property type="molecule type" value="Genomic_DNA"/>
</dbReference>
<evidence type="ECO:0000313" key="12">
    <source>
        <dbReference type="EMBL" id="MBP0685314.1"/>
    </source>
</evidence>
<dbReference type="Proteomes" id="UP000671119">
    <property type="component" value="Unassembled WGS sequence"/>
</dbReference>
<dbReference type="PRINTS" id="PR00171">
    <property type="entry name" value="SUGRTRNSPORT"/>
</dbReference>
<evidence type="ECO:0000313" key="20">
    <source>
        <dbReference type="Proteomes" id="UP000671119"/>
    </source>
</evidence>
<keyword evidence="6 9" id="KW-0472">Membrane</keyword>
<evidence type="ECO:0000313" key="19">
    <source>
        <dbReference type="Proteomes" id="UP000300237"/>
    </source>
</evidence>
<evidence type="ECO:0000313" key="18">
    <source>
        <dbReference type="Proteomes" id="UP000256381"/>
    </source>
</evidence>
<dbReference type="Proteomes" id="UP000256381">
    <property type="component" value="Unassembled WGS sequence"/>
</dbReference>
<dbReference type="EMBL" id="LWDQ01000001">
    <property type="protein sequence ID" value="OMH61290.1"/>
    <property type="molecule type" value="Genomic_DNA"/>
</dbReference>
<dbReference type="EMBL" id="QTBD01000055">
    <property type="protein sequence ID" value="REQ55592.1"/>
    <property type="molecule type" value="Genomic_DNA"/>
</dbReference>
<feature type="compositionally biased region" description="Basic residues" evidence="8">
    <location>
        <begin position="20"/>
        <end position="33"/>
    </location>
</feature>
<evidence type="ECO:0000256" key="5">
    <source>
        <dbReference type="ARBA" id="ARBA00022989"/>
    </source>
</evidence>
<feature type="transmembrane region" description="Helical" evidence="9">
    <location>
        <begin position="92"/>
        <end position="114"/>
    </location>
</feature>
<dbReference type="EMBL" id="LR027516">
    <property type="protein sequence ID" value="VCU51637.1"/>
    <property type="molecule type" value="Genomic_DNA"/>
</dbReference>
<feature type="transmembrane region" description="Helical" evidence="9">
    <location>
        <begin position="385"/>
        <end position="408"/>
    </location>
</feature>
<feature type="transmembrane region" description="Helical" evidence="9">
    <location>
        <begin position="352"/>
        <end position="373"/>
    </location>
</feature>
<dbReference type="Proteomes" id="UP000050139">
    <property type="component" value="Unassembled WGS sequence"/>
</dbReference>
<reference evidence="13 17" key="2">
    <citation type="submission" date="2016-04" db="EMBL/GenBank/DDBJ databases">
        <authorList>
            <person name="Bigi M."/>
            <person name="Bigi F."/>
            <person name="Soria M.A."/>
        </authorList>
    </citation>
    <scope>NUCLEOTIDE SEQUENCE [LARGE SCALE GENOMIC DNA]</scope>
    <source>
        <strain evidence="13 17">6548</strain>
    </source>
</reference>
<keyword evidence="3 7" id="KW-0813">Transport</keyword>
<dbReference type="Proteomes" id="UP000300237">
    <property type="component" value="Chromosome"/>
</dbReference>
<name>A0A045IBL3_MYCTX</name>
<feature type="transmembrane region" description="Helical" evidence="9">
    <location>
        <begin position="121"/>
        <end position="139"/>
    </location>
</feature>
<evidence type="ECO:0000313" key="16">
    <source>
        <dbReference type="Proteomes" id="UP000050139"/>
    </source>
</evidence>
<evidence type="ECO:0000256" key="8">
    <source>
        <dbReference type="SAM" id="MobiDB-lite"/>
    </source>
</evidence>
<keyword evidence="5 9" id="KW-1133">Transmembrane helix</keyword>
<feature type="transmembrane region" description="Helical" evidence="9">
    <location>
        <begin position="420"/>
        <end position="443"/>
    </location>
</feature>
<dbReference type="GO" id="GO:0022857">
    <property type="term" value="F:transmembrane transporter activity"/>
    <property type="evidence" value="ECO:0007669"/>
    <property type="project" value="InterPro"/>
</dbReference>
<evidence type="ECO:0000313" key="17">
    <source>
        <dbReference type="Proteomes" id="UP000189452"/>
    </source>
</evidence>
<dbReference type="OMA" id="ETGWRWM"/>
<evidence type="ECO:0000256" key="4">
    <source>
        <dbReference type="ARBA" id="ARBA00022692"/>
    </source>
</evidence>
<dbReference type="InterPro" id="IPR036259">
    <property type="entry name" value="MFS_trans_sf"/>
</dbReference>
<comment type="subcellular location">
    <subcellularLocation>
        <location evidence="1">Cell membrane</location>
        <topology evidence="1">Multi-pass membrane protein</topology>
    </subcellularLocation>
</comment>
<dbReference type="Proteomes" id="UP000189452">
    <property type="component" value="Chromosome"/>
</dbReference>
<organism evidence="13 17">
    <name type="scientific">Mycobacterium tuberculosis</name>
    <dbReference type="NCBI Taxonomy" id="1773"/>
    <lineage>
        <taxon>Bacteria</taxon>
        <taxon>Bacillati</taxon>
        <taxon>Actinomycetota</taxon>
        <taxon>Actinomycetes</taxon>
        <taxon>Mycobacteriales</taxon>
        <taxon>Mycobacteriaceae</taxon>
        <taxon>Mycobacterium</taxon>
        <taxon>Mycobacterium tuberculosis complex</taxon>
    </lineage>
</organism>
<evidence type="ECO:0000313" key="14">
    <source>
        <dbReference type="EMBL" id="REQ55592.1"/>
    </source>
</evidence>
<dbReference type="PANTHER" id="PTHR48020">
    <property type="entry name" value="PROTON MYO-INOSITOL COTRANSPORTER"/>
    <property type="match status" value="1"/>
</dbReference>
<dbReference type="AlphaFoldDB" id="A0A045IBL3"/>
<evidence type="ECO:0000256" key="6">
    <source>
        <dbReference type="ARBA" id="ARBA00023136"/>
    </source>
</evidence>
<evidence type="ECO:0000256" key="2">
    <source>
        <dbReference type="ARBA" id="ARBA00010992"/>
    </source>
</evidence>
<feature type="region of interest" description="Disordered" evidence="8">
    <location>
        <begin position="1"/>
        <end position="43"/>
    </location>
</feature>
<dbReference type="GO" id="GO:0005886">
    <property type="term" value="C:plasma membrane"/>
    <property type="evidence" value="ECO:0007669"/>
    <property type="project" value="UniProtKB-SubCell"/>
</dbReference>
<evidence type="ECO:0000256" key="9">
    <source>
        <dbReference type="SAM" id="Phobius"/>
    </source>
</evidence>
<dbReference type="PROSITE" id="PS50850">
    <property type="entry name" value="MFS"/>
    <property type="match status" value="1"/>
</dbReference>
<feature type="domain" description="Major facilitator superfamily (MFS) profile" evidence="10">
    <location>
        <begin position="54"/>
        <end position="474"/>
    </location>
</feature>
<feature type="transmembrane region" description="Helical" evidence="9">
    <location>
        <begin position="145"/>
        <end position="167"/>
    </location>
</feature>
<dbReference type="Pfam" id="PF00083">
    <property type="entry name" value="Sugar_tr"/>
    <property type="match status" value="1"/>
</dbReference>
<reference evidence="14 18" key="3">
    <citation type="journal article" date="2017" name="N. Engl. J. Med.">
        <title>Transmission of Extensively Drug-Resistant Tuberculosis in South Africa.</title>
        <authorList>
            <person name="Shah N.S."/>
            <person name="Auld S.C."/>
            <person name="Brust J.C."/>
            <person name="Mathema B."/>
            <person name="Ismail N."/>
            <person name="Moodley P."/>
            <person name="Mlisana K."/>
            <person name="Allana S."/>
            <person name="Campbell A."/>
            <person name="Mthiyane T."/>
            <person name="Morris N."/>
            <person name="Mpangase P."/>
            <person name="van der Meulen H."/>
            <person name="Omar S.V."/>
            <person name="Brown T.S."/>
            <person name="Narechania A."/>
            <person name="Shaskina E."/>
            <person name="Kapwata T."/>
            <person name="Kreiswirth B."/>
            <person name="Gandhi N.R."/>
        </authorList>
    </citation>
    <scope>NUCLEOTIDE SEQUENCE [LARGE SCALE GENOMIC DNA]</scope>
    <source>
        <strain evidence="14 18">32301_S10</strain>
    </source>
</reference>
<evidence type="ECO:0000313" key="13">
    <source>
        <dbReference type="EMBL" id="OMH61290.1"/>
    </source>
</evidence>
<dbReference type="InterPro" id="IPR003663">
    <property type="entry name" value="Sugar/inositol_transpt"/>
</dbReference>
<feature type="transmembrane region" description="Helical" evidence="9">
    <location>
        <begin position="449"/>
        <end position="470"/>
    </location>
</feature>
<reference evidence="13 17" key="4">
    <citation type="submission" date="2017-02" db="EMBL/GenBank/DDBJ databases">
        <title>Protein polymorphisms may explain contrasting epidemiological fitness of two variants of a multidrug-resistant Mycobacterium tuberculosis strain.</title>
        <authorList>
            <person name="Bigi M.M."/>
            <person name="Lopez B."/>
            <person name="Blanco F.C."/>
            <person name="Sasiain M.C."/>
            <person name="De La Barrera S."/>
            <person name="Ritacco V."/>
            <person name="Bigi F."/>
            <person name="Soria M.A."/>
        </authorList>
    </citation>
    <scope>NUCLEOTIDE SEQUENCE [LARGE SCALE GENOMIC DNA]</scope>
    <source>
        <strain evidence="13 17">6548</strain>
    </source>
</reference>
<gene>
    <name evidence="13" type="primary">galP</name>
    <name evidence="11" type="synonym">sugI</name>
    <name evidence="13" type="ORF">A4S10_03480</name>
    <name evidence="15" type="ORF">DKC2_3545</name>
    <name evidence="14" type="ORF">DSJ38_04165</name>
    <name evidence="11" type="ORF">ERS094118_04017</name>
    <name evidence="12" type="ORF">J8J21_19845</name>
</gene>
<feature type="transmembrane region" description="Helical" evidence="9">
    <location>
        <begin position="179"/>
        <end position="200"/>
    </location>
</feature>
<evidence type="ECO:0000259" key="10">
    <source>
        <dbReference type="PROSITE" id="PS50850"/>
    </source>
</evidence>
<reference evidence="11 16" key="1">
    <citation type="submission" date="2015-03" db="EMBL/GenBank/DDBJ databases">
        <authorList>
            <consortium name="Pathogen Informatics"/>
            <person name="Murphy D."/>
        </authorList>
    </citation>
    <scope>NUCLEOTIDE SEQUENCE [LARGE SCALE GENOMIC DNA]</scope>
    <source>
        <strain evidence="11 16">0268S</strain>
    </source>
</reference>
<dbReference type="Gene3D" id="1.20.1250.20">
    <property type="entry name" value="MFS general substrate transporter like domains"/>
    <property type="match status" value="1"/>
</dbReference>
<evidence type="ECO:0000256" key="3">
    <source>
        <dbReference type="ARBA" id="ARBA00022448"/>
    </source>
</evidence>
<reference evidence="14" key="5">
    <citation type="submission" date="2018-07" db="EMBL/GenBank/DDBJ databases">
        <authorList>
            <person name="Shah S."/>
            <person name="Brown T."/>
            <person name="Auld S."/>
            <person name="Bratton K."/>
            <person name="Narechania A."/>
            <person name="Mathema B."/>
            <person name="Gandhi N."/>
        </authorList>
    </citation>
    <scope>NUCLEOTIDE SEQUENCE</scope>
    <source>
        <strain evidence="14">32301_S10</strain>
    </source>
</reference>
<dbReference type="InterPro" id="IPR050814">
    <property type="entry name" value="Myo-inositol_Transporter"/>
</dbReference>
<feature type="transmembrane region" description="Helical" evidence="9">
    <location>
        <begin position="206"/>
        <end position="225"/>
    </location>
</feature>